<organism evidence="1 2">
    <name type="scientific">Deinococcus malanensis</name>
    <dbReference type="NCBI Taxonomy" id="1706855"/>
    <lineage>
        <taxon>Bacteria</taxon>
        <taxon>Thermotogati</taxon>
        <taxon>Deinococcota</taxon>
        <taxon>Deinococci</taxon>
        <taxon>Deinococcales</taxon>
        <taxon>Deinococcaceae</taxon>
        <taxon>Deinococcus</taxon>
    </lineage>
</organism>
<dbReference type="Proteomes" id="UP000647587">
    <property type="component" value="Unassembled WGS sequence"/>
</dbReference>
<evidence type="ECO:0000313" key="1">
    <source>
        <dbReference type="EMBL" id="GGK33310.1"/>
    </source>
</evidence>
<accession>A0ABQ2EZP3</accession>
<name>A0ABQ2EZP3_9DEIO</name>
<dbReference type="RefSeq" id="WP_189010103.1">
    <property type="nucleotide sequence ID" value="NZ_BMPP01000013.1"/>
</dbReference>
<gene>
    <name evidence="1" type="ORF">GCM10008955_29170</name>
</gene>
<reference evidence="2" key="1">
    <citation type="journal article" date="2019" name="Int. J. Syst. Evol. Microbiol.">
        <title>The Global Catalogue of Microorganisms (GCM) 10K type strain sequencing project: providing services to taxonomists for standard genome sequencing and annotation.</title>
        <authorList>
            <consortium name="The Broad Institute Genomics Platform"/>
            <consortium name="The Broad Institute Genome Sequencing Center for Infectious Disease"/>
            <person name="Wu L."/>
            <person name="Ma J."/>
        </authorList>
    </citation>
    <scope>NUCLEOTIDE SEQUENCE [LARGE SCALE GENOMIC DNA]</scope>
    <source>
        <strain evidence="2">JCM 30331</strain>
    </source>
</reference>
<sequence length="110" mass="11727">MDLVAAKQTAQQLVDTLSVPAGTRLEVDVDINPDRLNIIATRNQRAGVVIVTKEALAEHGHQALGAAIERLRMAVIEGGLPLLTGAPVQLGMLDARGWTDGRPSPYTPRP</sequence>
<proteinExistence type="predicted"/>
<protein>
    <submittedName>
        <fullName evidence="1">Uncharacterized protein</fullName>
    </submittedName>
</protein>
<evidence type="ECO:0000313" key="2">
    <source>
        <dbReference type="Proteomes" id="UP000647587"/>
    </source>
</evidence>
<keyword evidence="2" id="KW-1185">Reference proteome</keyword>
<dbReference type="EMBL" id="BMPP01000013">
    <property type="protein sequence ID" value="GGK33310.1"/>
    <property type="molecule type" value="Genomic_DNA"/>
</dbReference>
<comment type="caution">
    <text evidence="1">The sequence shown here is derived from an EMBL/GenBank/DDBJ whole genome shotgun (WGS) entry which is preliminary data.</text>
</comment>